<evidence type="ECO:0000256" key="1">
    <source>
        <dbReference type="ARBA" id="ARBA00005711"/>
    </source>
</evidence>
<dbReference type="Pfam" id="PF03763">
    <property type="entry name" value="Remorin_C"/>
    <property type="match status" value="1"/>
</dbReference>
<proteinExistence type="inferred from homology"/>
<evidence type="ECO:0000256" key="3">
    <source>
        <dbReference type="SAM" id="MobiDB-lite"/>
    </source>
</evidence>
<dbReference type="PANTHER" id="PTHR31471:SF51">
    <property type="entry name" value="REMORIN FAMILY PROTEIN"/>
    <property type="match status" value="1"/>
</dbReference>
<reference evidence="5" key="1">
    <citation type="journal article" date="2013" name="Nat. Biotechnol.">
        <title>Draft genome sequence of chickpea (Cicer arietinum) provides a resource for trait improvement.</title>
        <authorList>
            <person name="Varshney R.K."/>
            <person name="Song C."/>
            <person name="Saxena R.K."/>
            <person name="Azam S."/>
            <person name="Yu S."/>
            <person name="Sharpe A.G."/>
            <person name="Cannon S."/>
            <person name="Baek J."/>
            <person name="Rosen B.D."/>
            <person name="Tar'an B."/>
            <person name="Millan T."/>
            <person name="Zhang X."/>
            <person name="Ramsay L.D."/>
            <person name="Iwata A."/>
            <person name="Wang Y."/>
            <person name="Nelson W."/>
            <person name="Farmer A.D."/>
            <person name="Gaur P.M."/>
            <person name="Soderlund C."/>
            <person name="Penmetsa R.V."/>
            <person name="Xu C."/>
            <person name="Bharti A.K."/>
            <person name="He W."/>
            <person name="Winter P."/>
            <person name="Zhao S."/>
            <person name="Hane J.K."/>
            <person name="Carrasquilla-Garcia N."/>
            <person name="Condie J.A."/>
            <person name="Upadhyaya H.D."/>
            <person name="Luo M.C."/>
            <person name="Thudi M."/>
            <person name="Gowda C.L."/>
            <person name="Singh N.P."/>
            <person name="Lichtenzveig J."/>
            <person name="Gali K.K."/>
            <person name="Rubio J."/>
            <person name="Nadarajan N."/>
            <person name="Dolezel J."/>
            <person name="Bansal K.C."/>
            <person name="Xu X."/>
            <person name="Edwards D."/>
            <person name="Zhang G."/>
            <person name="Kahl G."/>
            <person name="Gil J."/>
            <person name="Singh K.B."/>
            <person name="Datta S.K."/>
            <person name="Jackson S.A."/>
            <person name="Wang J."/>
            <person name="Cook D.R."/>
        </authorList>
    </citation>
    <scope>NUCLEOTIDE SEQUENCE [LARGE SCALE GENOMIC DNA]</scope>
    <source>
        <strain evidence="5">cv. CDC Frontier</strain>
    </source>
</reference>
<feature type="compositionally biased region" description="Basic and acidic residues" evidence="3">
    <location>
        <begin position="135"/>
        <end position="157"/>
    </location>
</feature>
<sequence>MMIKQNSSSRMENLWKQMRVQLTGTEENKADLSAKRDQKTPIQKSQSFKEKKKGQNWFEKQLPRKTSRDYDSMEMEHAAAVAAVALTINLQEASEQKSETLGTLLAKTKSKVDNTKSPKSLLSSASKRLSGSFRSTDDHGDKVPISSVEEKKPEKAITRVPSMKKTSTFTDNKPDTPAPKFPPPPPPPPIRKTSRKPGQQTTTGSSIEERNAEEWERTELDKIRQRYEKLKEMIDSWENKKRMKSKLKLIKQEGELVRRRLKDLEKFQNKMNYVNQVAEGARAKGGKQKE</sequence>
<evidence type="ECO:0000259" key="4">
    <source>
        <dbReference type="Pfam" id="PF03763"/>
    </source>
</evidence>
<organism evidence="5 6">
    <name type="scientific">Cicer arietinum</name>
    <name type="common">Chickpea</name>
    <name type="synonym">Garbanzo</name>
    <dbReference type="NCBI Taxonomy" id="3827"/>
    <lineage>
        <taxon>Eukaryota</taxon>
        <taxon>Viridiplantae</taxon>
        <taxon>Streptophyta</taxon>
        <taxon>Embryophyta</taxon>
        <taxon>Tracheophyta</taxon>
        <taxon>Spermatophyta</taxon>
        <taxon>Magnoliopsida</taxon>
        <taxon>eudicotyledons</taxon>
        <taxon>Gunneridae</taxon>
        <taxon>Pentapetalae</taxon>
        <taxon>rosids</taxon>
        <taxon>fabids</taxon>
        <taxon>Fabales</taxon>
        <taxon>Fabaceae</taxon>
        <taxon>Papilionoideae</taxon>
        <taxon>50 kb inversion clade</taxon>
        <taxon>NPAAA clade</taxon>
        <taxon>Hologalegina</taxon>
        <taxon>IRL clade</taxon>
        <taxon>Cicereae</taxon>
        <taxon>Cicer</taxon>
    </lineage>
</organism>
<feature type="compositionally biased region" description="Low complexity" evidence="3">
    <location>
        <begin position="117"/>
        <end position="134"/>
    </location>
</feature>
<feature type="compositionally biased region" description="Basic and acidic residues" evidence="3">
    <location>
        <begin position="26"/>
        <end position="39"/>
    </location>
</feature>
<feature type="coiled-coil region" evidence="2">
    <location>
        <begin position="220"/>
        <end position="247"/>
    </location>
</feature>
<name>A0A1S2XLP0_CICAR</name>
<dbReference type="GeneID" id="101500286"/>
<dbReference type="STRING" id="3827.A0A1S2XLP0"/>
<accession>A0A1S2XLP0</accession>
<dbReference type="OrthoDB" id="1879425at2759"/>
<comment type="similarity">
    <text evidence="1">Belongs to the remorin family.</text>
</comment>
<evidence type="ECO:0000313" key="5">
    <source>
        <dbReference type="Proteomes" id="UP000087171"/>
    </source>
</evidence>
<protein>
    <submittedName>
        <fullName evidence="6">Uncharacterized protein LOC101500286</fullName>
    </submittedName>
</protein>
<keyword evidence="2" id="KW-0175">Coiled coil</keyword>
<feature type="compositionally biased region" description="Polar residues" evidence="3">
    <location>
        <begin position="196"/>
        <end position="206"/>
    </location>
</feature>
<dbReference type="KEGG" id="cam:101500286"/>
<reference evidence="6" key="2">
    <citation type="submission" date="2025-08" db="UniProtKB">
        <authorList>
            <consortium name="RefSeq"/>
        </authorList>
    </citation>
    <scope>IDENTIFICATION</scope>
    <source>
        <tissue evidence="6">Etiolated seedlings</tissue>
    </source>
</reference>
<keyword evidence="5" id="KW-1185">Reference proteome</keyword>
<feature type="region of interest" description="Disordered" evidence="3">
    <location>
        <begin position="110"/>
        <end position="218"/>
    </location>
</feature>
<dbReference type="PANTHER" id="PTHR31471">
    <property type="entry name" value="OS02G0116800 PROTEIN"/>
    <property type="match status" value="1"/>
</dbReference>
<feature type="compositionally biased region" description="Pro residues" evidence="3">
    <location>
        <begin position="176"/>
        <end position="190"/>
    </location>
</feature>
<evidence type="ECO:0000313" key="6">
    <source>
        <dbReference type="RefSeq" id="XP_004490154.1"/>
    </source>
</evidence>
<dbReference type="InterPro" id="IPR005516">
    <property type="entry name" value="Remorin_C"/>
</dbReference>
<feature type="domain" description="Remorin C-terminal" evidence="4">
    <location>
        <begin position="209"/>
        <end position="286"/>
    </location>
</feature>
<feature type="compositionally biased region" description="Basic and acidic residues" evidence="3">
    <location>
        <begin position="207"/>
        <end position="218"/>
    </location>
</feature>
<dbReference type="eggNOG" id="ENOG502S23G">
    <property type="taxonomic scope" value="Eukaryota"/>
</dbReference>
<dbReference type="PaxDb" id="3827-XP_004490154.1"/>
<dbReference type="AlphaFoldDB" id="A0A1S2XLP0"/>
<feature type="region of interest" description="Disordered" evidence="3">
    <location>
        <begin position="26"/>
        <end position="71"/>
    </location>
</feature>
<gene>
    <name evidence="6" type="primary">LOC101500286</name>
</gene>
<dbReference type="Proteomes" id="UP000087171">
    <property type="component" value="Chromosome Ca2"/>
</dbReference>
<evidence type="ECO:0000256" key="2">
    <source>
        <dbReference type="SAM" id="Coils"/>
    </source>
</evidence>
<dbReference type="RefSeq" id="XP_004490154.1">
    <property type="nucleotide sequence ID" value="XM_004490097.3"/>
</dbReference>